<dbReference type="GO" id="GO:0005737">
    <property type="term" value="C:cytoplasm"/>
    <property type="evidence" value="ECO:0007669"/>
    <property type="project" value="TreeGrafter"/>
</dbReference>
<proteinExistence type="predicted"/>
<dbReference type="SUPFAM" id="SSF50969">
    <property type="entry name" value="YVTN repeat-like/Quinoprotein amine dehydrogenase"/>
    <property type="match status" value="1"/>
</dbReference>
<dbReference type="InterPro" id="IPR011044">
    <property type="entry name" value="Quino_amine_DH_bsu"/>
</dbReference>
<dbReference type="GO" id="GO:0006914">
    <property type="term" value="P:autophagy"/>
    <property type="evidence" value="ECO:0007669"/>
    <property type="project" value="InterPro"/>
</dbReference>
<dbReference type="OrthoDB" id="25778at2759"/>
<dbReference type="Proteomes" id="UP000054047">
    <property type="component" value="Unassembled WGS sequence"/>
</dbReference>
<reference evidence="2 3" key="1">
    <citation type="submission" date="2013-12" db="EMBL/GenBank/DDBJ databases">
        <title>Draft genome of the parsitic nematode Ancylostoma duodenale.</title>
        <authorList>
            <person name="Mitreva M."/>
        </authorList>
    </citation>
    <scope>NUCLEOTIDE SEQUENCE [LARGE SCALE GENOMIC DNA]</scope>
    <source>
        <strain evidence="2 3">Zhejiang</strain>
    </source>
</reference>
<evidence type="ECO:0000313" key="2">
    <source>
        <dbReference type="EMBL" id="KIH63349.1"/>
    </source>
</evidence>
<dbReference type="PANTHER" id="PTHR13268:SF0">
    <property type="entry name" value="BCAS3 MICROTUBULE ASSOCIATED CELL MIGRATION FACTOR"/>
    <property type="match status" value="1"/>
</dbReference>
<dbReference type="EMBL" id="KN728724">
    <property type="protein sequence ID" value="KIH63349.1"/>
    <property type="molecule type" value="Genomic_DNA"/>
</dbReference>
<gene>
    <name evidence="2" type="ORF">ANCDUO_06351</name>
</gene>
<dbReference type="InterPro" id="IPR048382">
    <property type="entry name" value="BCAS3_WD40"/>
</dbReference>
<sequence>FADQRPMVAMVDTYTTVPDRQYCSVSVVSLSTGKGVRRFTFEEPVCGLNTASRYLVVSLSTRLVVYDVVTLAEIRSVRVVQPPESCAPAVALNQQFIAFADFKLNPDVQSCGGMCIDADDVPGTYANQVFSVAKLMEANKCDS</sequence>
<evidence type="ECO:0000313" key="3">
    <source>
        <dbReference type="Proteomes" id="UP000054047"/>
    </source>
</evidence>
<protein>
    <recommendedName>
        <fullName evidence="1">BCAS3 WD40 domain-containing protein</fullName>
    </recommendedName>
</protein>
<dbReference type="InterPro" id="IPR045142">
    <property type="entry name" value="BCAS3-like"/>
</dbReference>
<dbReference type="GO" id="GO:0042594">
    <property type="term" value="P:response to starvation"/>
    <property type="evidence" value="ECO:0007669"/>
    <property type="project" value="TreeGrafter"/>
</dbReference>
<keyword evidence="3" id="KW-1185">Reference proteome</keyword>
<evidence type="ECO:0000259" key="1">
    <source>
        <dbReference type="Pfam" id="PF21034"/>
    </source>
</evidence>
<accession>A0A0C2GWE4</accession>
<organism evidence="2 3">
    <name type="scientific">Ancylostoma duodenale</name>
    <dbReference type="NCBI Taxonomy" id="51022"/>
    <lineage>
        <taxon>Eukaryota</taxon>
        <taxon>Metazoa</taxon>
        <taxon>Ecdysozoa</taxon>
        <taxon>Nematoda</taxon>
        <taxon>Chromadorea</taxon>
        <taxon>Rhabditida</taxon>
        <taxon>Rhabditina</taxon>
        <taxon>Rhabditomorpha</taxon>
        <taxon>Strongyloidea</taxon>
        <taxon>Ancylostomatidae</taxon>
        <taxon>Ancylostomatinae</taxon>
        <taxon>Ancylostoma</taxon>
    </lineage>
</organism>
<dbReference type="Pfam" id="PF21034">
    <property type="entry name" value="BCAS3_WD40"/>
    <property type="match status" value="1"/>
</dbReference>
<feature type="domain" description="BCAS3 WD40" evidence="1">
    <location>
        <begin position="1"/>
        <end position="137"/>
    </location>
</feature>
<dbReference type="PANTHER" id="PTHR13268">
    <property type="entry name" value="BREAST CARCINOMA AMPLIFIED SEQUENCE 3"/>
    <property type="match status" value="1"/>
</dbReference>
<feature type="non-terminal residue" evidence="2">
    <location>
        <position position="1"/>
    </location>
</feature>
<dbReference type="AlphaFoldDB" id="A0A0C2GWE4"/>
<name>A0A0C2GWE4_9BILA</name>